<dbReference type="HAMAP" id="MF_00983">
    <property type="entry name" value="PriA"/>
    <property type="match status" value="1"/>
</dbReference>
<dbReference type="InterPro" id="IPR042115">
    <property type="entry name" value="PriA_3primeBD_sf"/>
</dbReference>
<gene>
    <name evidence="12 15" type="primary">priA</name>
    <name evidence="15" type="ORF">GCM10007392_09050</name>
</gene>
<evidence type="ECO:0000256" key="10">
    <source>
        <dbReference type="ARBA" id="ARBA00023235"/>
    </source>
</evidence>
<comment type="similarity">
    <text evidence="12">Belongs to the helicase family. PriA subfamily.</text>
</comment>
<dbReference type="Gene3D" id="3.40.1440.60">
    <property type="entry name" value="PriA, 3(prime) DNA-binding domain"/>
    <property type="match status" value="1"/>
</dbReference>
<evidence type="ECO:0000256" key="9">
    <source>
        <dbReference type="ARBA" id="ARBA00023125"/>
    </source>
</evidence>
<dbReference type="InterPro" id="IPR014001">
    <property type="entry name" value="Helicase_ATP-bd"/>
</dbReference>
<dbReference type="InterPro" id="IPR027417">
    <property type="entry name" value="P-loop_NTPase"/>
</dbReference>
<dbReference type="SMART" id="SM00490">
    <property type="entry name" value="HELICc"/>
    <property type="match status" value="1"/>
</dbReference>
<dbReference type="GO" id="GO:0005524">
    <property type="term" value="F:ATP binding"/>
    <property type="evidence" value="ECO:0007669"/>
    <property type="project" value="UniProtKB-UniRule"/>
</dbReference>
<feature type="binding site" evidence="12">
    <location>
        <position position="402"/>
    </location>
    <ligand>
        <name>Zn(2+)</name>
        <dbReference type="ChEBI" id="CHEBI:29105"/>
        <label>2</label>
    </ligand>
</feature>
<dbReference type="CDD" id="cd18804">
    <property type="entry name" value="SF2_C_priA"/>
    <property type="match status" value="1"/>
</dbReference>
<evidence type="ECO:0000256" key="2">
    <source>
        <dbReference type="ARBA" id="ARBA00022705"/>
    </source>
</evidence>
<dbReference type="SMART" id="SM00487">
    <property type="entry name" value="DEXDc"/>
    <property type="match status" value="1"/>
</dbReference>
<evidence type="ECO:0000256" key="12">
    <source>
        <dbReference type="HAMAP-Rule" id="MF_00983"/>
    </source>
</evidence>
<feature type="binding site" evidence="12">
    <location>
        <position position="399"/>
    </location>
    <ligand>
        <name>Zn(2+)</name>
        <dbReference type="ChEBI" id="CHEBI:29105"/>
        <label>2</label>
    </ligand>
</feature>
<evidence type="ECO:0000313" key="15">
    <source>
        <dbReference type="EMBL" id="GGX44448.1"/>
    </source>
</evidence>
<proteinExistence type="inferred from homology"/>
<feature type="binding site" evidence="12">
    <location>
        <position position="433"/>
    </location>
    <ligand>
        <name>Zn(2+)</name>
        <dbReference type="ChEBI" id="CHEBI:29105"/>
        <label>1</label>
    </ligand>
</feature>
<keyword evidence="2 12" id="KW-0235">DNA replication</keyword>
<feature type="binding site" evidence="12">
    <location>
        <position position="393"/>
    </location>
    <ligand>
        <name>Zn(2+)</name>
        <dbReference type="ChEBI" id="CHEBI:29105"/>
        <label>1</label>
    </ligand>
</feature>
<feature type="domain" description="Helicase ATP-binding" evidence="14">
    <location>
        <begin position="165"/>
        <end position="331"/>
    </location>
</feature>
<accession>A0A918K2X2</accession>
<dbReference type="EC" id="5.6.2.4" evidence="12"/>
<comment type="function">
    <text evidence="12">Initiates the restart of stalled replication forks, which reloads the replicative helicase on sites other than the origin of replication. Recognizes and binds to abandoned replication forks and remodels them to uncover a helicase loading site. Promotes assembly of the primosome at these replication forks.</text>
</comment>
<protein>
    <recommendedName>
        <fullName evidence="12">Replication restart protein PriA</fullName>
    </recommendedName>
    <alternativeName>
        <fullName evidence="12">ATP-dependent DNA helicase PriA</fullName>
        <ecNumber evidence="12">5.6.2.4</ecNumber>
    </alternativeName>
    <alternativeName>
        <fullName evidence="12">DNA 3'-5' helicase PriA</fullName>
    </alternativeName>
</protein>
<keyword evidence="16" id="KW-1185">Reference proteome</keyword>
<dbReference type="InterPro" id="IPR011545">
    <property type="entry name" value="DEAD/DEAH_box_helicase_dom"/>
</dbReference>
<keyword evidence="4 12" id="KW-0547">Nucleotide-binding</keyword>
<name>A0A918K2X2_9GAMM</name>
<reference evidence="15" key="2">
    <citation type="submission" date="2020-09" db="EMBL/GenBank/DDBJ databases">
        <authorList>
            <person name="Sun Q."/>
            <person name="Kim S."/>
        </authorList>
    </citation>
    <scope>NUCLEOTIDE SEQUENCE</scope>
    <source>
        <strain evidence="15">KCTC 22169</strain>
    </source>
</reference>
<dbReference type="InterPro" id="IPR005259">
    <property type="entry name" value="PriA"/>
</dbReference>
<comment type="catalytic activity">
    <reaction evidence="11 12">
        <text>ATP + H2O = ADP + phosphate + H(+)</text>
        <dbReference type="Rhea" id="RHEA:13065"/>
        <dbReference type="ChEBI" id="CHEBI:15377"/>
        <dbReference type="ChEBI" id="CHEBI:15378"/>
        <dbReference type="ChEBI" id="CHEBI:30616"/>
        <dbReference type="ChEBI" id="CHEBI:43474"/>
        <dbReference type="ChEBI" id="CHEBI:456216"/>
        <dbReference type="EC" id="5.6.2.4"/>
    </reaction>
</comment>
<keyword evidence="10 12" id="KW-0413">Isomerase</keyword>
<dbReference type="GO" id="GO:1990077">
    <property type="term" value="C:primosome complex"/>
    <property type="evidence" value="ECO:0007669"/>
    <property type="project" value="UniProtKB-UniRule"/>
</dbReference>
<dbReference type="PANTHER" id="PTHR30580">
    <property type="entry name" value="PRIMOSOMAL PROTEIN N"/>
    <property type="match status" value="1"/>
</dbReference>
<keyword evidence="3 12" id="KW-0479">Metal-binding</keyword>
<evidence type="ECO:0000256" key="1">
    <source>
        <dbReference type="ARBA" id="ARBA00022515"/>
    </source>
</evidence>
<evidence type="ECO:0000313" key="16">
    <source>
        <dbReference type="Proteomes" id="UP000626148"/>
    </source>
</evidence>
<dbReference type="AlphaFoldDB" id="A0A918K2X2"/>
<dbReference type="GO" id="GO:0006302">
    <property type="term" value="P:double-strand break repair"/>
    <property type="evidence" value="ECO:0007669"/>
    <property type="project" value="InterPro"/>
</dbReference>
<dbReference type="GO" id="GO:0003677">
    <property type="term" value="F:DNA binding"/>
    <property type="evidence" value="ECO:0007669"/>
    <property type="project" value="UniProtKB-UniRule"/>
</dbReference>
<dbReference type="NCBIfam" id="NF004067">
    <property type="entry name" value="PRK05580.1-4"/>
    <property type="match status" value="1"/>
</dbReference>
<dbReference type="GO" id="GO:0043138">
    <property type="term" value="F:3'-5' DNA helicase activity"/>
    <property type="evidence" value="ECO:0007669"/>
    <property type="project" value="UniProtKB-EC"/>
</dbReference>
<dbReference type="EMBL" id="BMXR01000002">
    <property type="protein sequence ID" value="GGX44448.1"/>
    <property type="molecule type" value="Genomic_DNA"/>
</dbReference>
<organism evidence="15 16">
    <name type="scientific">Saccharospirillum salsuginis</name>
    <dbReference type="NCBI Taxonomy" id="418750"/>
    <lineage>
        <taxon>Bacteria</taxon>
        <taxon>Pseudomonadati</taxon>
        <taxon>Pseudomonadota</taxon>
        <taxon>Gammaproteobacteria</taxon>
        <taxon>Oceanospirillales</taxon>
        <taxon>Saccharospirillaceae</taxon>
        <taxon>Saccharospirillum</taxon>
    </lineage>
</organism>
<keyword evidence="9 12" id="KW-0238">DNA-binding</keyword>
<dbReference type="PANTHER" id="PTHR30580:SF0">
    <property type="entry name" value="PRIMOSOMAL PROTEIN N"/>
    <property type="match status" value="1"/>
</dbReference>
<feature type="binding site" evidence="12">
    <location>
        <position position="417"/>
    </location>
    <ligand>
        <name>Zn(2+)</name>
        <dbReference type="ChEBI" id="CHEBI:29105"/>
        <label>2</label>
    </ligand>
</feature>
<sequence length="681" mass="75778">MGLVTGKRQVSEEEAGRLKPVEAILDEEPLVGASLLAIADWISRYYLYDAHSAYLLALPATLRNGDAAALAEEEQVALTVAGEHLEPGQLKGERQQQALSWLQAHGPGTPSELRSQGIQRPHWQGLVKKRLARTEAASASPRTPVGELKQPPLPLNDDQQAALDALRIGQFNALLLEGITGSGKTEVYLQAMASVLNAGQRVLVLVPEIGLTPQTLARFQQRFGDKLVALHSGLNDRQRHNAWLRAKTGEAAIVLGTRSAVMTPIPDLGLIVVDEEHDSSFKQQDTLRYHARDVAIYRARQSGIPVILGSATPSLESLHNAQSGRYRHARLQQRAQGHRLDRLETIDMRRQQHQDGLSERLVHRVRQHLDSGNQVLLFLNRRGYAPSWFCTACGWMADCPFCDARLTYHRSRHMTLCHHCGYQARPETTCPDCGSHELMPLGAGTERAEEALGQLFGDVPIIRFDRDAITSAKTLDAQLSRTQEAGPAILVGTQMLAKGHHFDRVTLVGILDMDAGLFSADFRAREKMGQLLIQVAGRAGRGERAGEVVLQSWHPDHPFFEPLLNQDYASFAQQLLTERERSGLPPFGYLACLRSDSAYPKRAEQWLGEMAERLLATGEVRVFGPLPAILSRRAGKHRFILLVQCQSRARLHAVLEPLVRDYPRQHRQVSWHLDIDPIDLM</sequence>
<dbReference type="InterPro" id="IPR040498">
    <property type="entry name" value="PriA_CRR"/>
</dbReference>
<evidence type="ECO:0000256" key="7">
    <source>
        <dbReference type="ARBA" id="ARBA00022833"/>
    </source>
</evidence>
<feature type="binding site" evidence="12">
    <location>
        <position position="390"/>
    </location>
    <ligand>
        <name>Zn(2+)</name>
        <dbReference type="ChEBI" id="CHEBI:29105"/>
        <label>1</label>
    </ligand>
</feature>
<feature type="binding site" evidence="12">
    <location>
        <position position="420"/>
    </location>
    <ligand>
        <name>Zn(2+)</name>
        <dbReference type="ChEBI" id="CHEBI:29105"/>
        <label>2</label>
    </ligand>
</feature>
<keyword evidence="5 12" id="KW-0378">Hydrolase</keyword>
<dbReference type="GO" id="GO:0016787">
    <property type="term" value="F:hydrolase activity"/>
    <property type="evidence" value="ECO:0007669"/>
    <property type="project" value="UniProtKB-KW"/>
</dbReference>
<feature type="binding site" evidence="12">
    <location>
        <position position="430"/>
    </location>
    <ligand>
        <name>Zn(2+)</name>
        <dbReference type="ChEBI" id="CHEBI:29105"/>
        <label>1</label>
    </ligand>
</feature>
<dbReference type="InterPro" id="IPR001650">
    <property type="entry name" value="Helicase_C-like"/>
</dbReference>
<dbReference type="Gene3D" id="3.40.50.300">
    <property type="entry name" value="P-loop containing nucleotide triphosphate hydrolases"/>
    <property type="match status" value="2"/>
</dbReference>
<dbReference type="PROSITE" id="PS51192">
    <property type="entry name" value="HELICASE_ATP_BIND_1"/>
    <property type="match status" value="1"/>
</dbReference>
<evidence type="ECO:0000256" key="5">
    <source>
        <dbReference type="ARBA" id="ARBA00022801"/>
    </source>
</evidence>
<comment type="caution">
    <text evidence="15">The sequence shown here is derived from an EMBL/GenBank/DDBJ whole genome shotgun (WGS) entry which is preliminary data.</text>
</comment>
<evidence type="ECO:0000256" key="3">
    <source>
        <dbReference type="ARBA" id="ARBA00022723"/>
    </source>
</evidence>
<evidence type="ECO:0000259" key="14">
    <source>
        <dbReference type="PROSITE" id="PS51192"/>
    </source>
</evidence>
<dbReference type="InterPro" id="IPR041222">
    <property type="entry name" value="PriA_3primeBD"/>
</dbReference>
<comment type="cofactor">
    <cofactor evidence="12">
        <name>Zn(2+)</name>
        <dbReference type="ChEBI" id="CHEBI:29105"/>
    </cofactor>
    <text evidence="12">Binds 2 zinc ions per subunit.</text>
</comment>
<dbReference type="GO" id="GO:0006270">
    <property type="term" value="P:DNA replication initiation"/>
    <property type="evidence" value="ECO:0007669"/>
    <property type="project" value="TreeGrafter"/>
</dbReference>
<comment type="catalytic activity">
    <reaction evidence="12">
        <text>Couples ATP hydrolysis with the unwinding of duplex DNA by translocating in the 3'-5' direction.</text>
        <dbReference type="EC" id="5.6.2.4"/>
    </reaction>
</comment>
<dbReference type="CDD" id="cd17929">
    <property type="entry name" value="DEXHc_priA"/>
    <property type="match status" value="1"/>
</dbReference>
<keyword evidence="1 12" id="KW-0639">Primosome</keyword>
<dbReference type="SUPFAM" id="SSF52540">
    <property type="entry name" value="P-loop containing nucleoside triphosphate hydrolases"/>
    <property type="match status" value="2"/>
</dbReference>
<dbReference type="GO" id="GO:0006269">
    <property type="term" value="P:DNA replication, synthesis of primer"/>
    <property type="evidence" value="ECO:0007669"/>
    <property type="project" value="UniProtKB-KW"/>
</dbReference>
<feature type="region of interest" description="Disordered" evidence="13">
    <location>
        <begin position="134"/>
        <end position="153"/>
    </location>
</feature>
<keyword evidence="6 12" id="KW-0347">Helicase</keyword>
<keyword evidence="7 12" id="KW-0862">Zinc</keyword>
<dbReference type="Pfam" id="PF00270">
    <property type="entry name" value="DEAD"/>
    <property type="match status" value="1"/>
</dbReference>
<dbReference type="InterPro" id="IPR041236">
    <property type="entry name" value="PriA_C"/>
</dbReference>
<evidence type="ECO:0000256" key="11">
    <source>
        <dbReference type="ARBA" id="ARBA00048988"/>
    </source>
</evidence>
<evidence type="ECO:0000256" key="4">
    <source>
        <dbReference type="ARBA" id="ARBA00022741"/>
    </source>
</evidence>
<dbReference type="Proteomes" id="UP000626148">
    <property type="component" value="Unassembled WGS sequence"/>
</dbReference>
<dbReference type="FunFam" id="3.40.50.300:FF:000489">
    <property type="entry name" value="Primosome assembly protein PriA"/>
    <property type="match status" value="1"/>
</dbReference>
<evidence type="ECO:0000256" key="6">
    <source>
        <dbReference type="ARBA" id="ARBA00022806"/>
    </source>
</evidence>
<dbReference type="GO" id="GO:0006310">
    <property type="term" value="P:DNA recombination"/>
    <property type="evidence" value="ECO:0007669"/>
    <property type="project" value="InterPro"/>
</dbReference>
<evidence type="ECO:0000256" key="8">
    <source>
        <dbReference type="ARBA" id="ARBA00022840"/>
    </source>
</evidence>
<dbReference type="GO" id="GO:0008270">
    <property type="term" value="F:zinc ion binding"/>
    <property type="evidence" value="ECO:0007669"/>
    <property type="project" value="UniProtKB-UniRule"/>
</dbReference>
<dbReference type="Pfam" id="PF17764">
    <property type="entry name" value="PriA_3primeBD"/>
    <property type="match status" value="1"/>
</dbReference>
<evidence type="ECO:0000256" key="13">
    <source>
        <dbReference type="SAM" id="MobiDB-lite"/>
    </source>
</evidence>
<dbReference type="Pfam" id="PF18319">
    <property type="entry name" value="Zn_ribbon_PriA"/>
    <property type="match status" value="1"/>
</dbReference>
<reference evidence="15" key="1">
    <citation type="journal article" date="2014" name="Int. J. Syst. Evol. Microbiol.">
        <title>Complete genome sequence of Corynebacterium casei LMG S-19264T (=DSM 44701T), isolated from a smear-ripened cheese.</title>
        <authorList>
            <consortium name="US DOE Joint Genome Institute (JGI-PGF)"/>
            <person name="Walter F."/>
            <person name="Albersmeier A."/>
            <person name="Kalinowski J."/>
            <person name="Ruckert C."/>
        </authorList>
    </citation>
    <scope>NUCLEOTIDE SEQUENCE</scope>
    <source>
        <strain evidence="15">KCTC 22169</strain>
    </source>
</reference>
<keyword evidence="8 12" id="KW-0067">ATP-binding</keyword>
<dbReference type="Pfam" id="PF18074">
    <property type="entry name" value="PriA_C"/>
    <property type="match status" value="1"/>
</dbReference>
<comment type="subunit">
    <text evidence="12">Component of the replication restart primosome.</text>
</comment>
<dbReference type="NCBIfam" id="TIGR00595">
    <property type="entry name" value="priA"/>
    <property type="match status" value="1"/>
</dbReference>